<dbReference type="GO" id="GO:0006886">
    <property type="term" value="P:intracellular protein transport"/>
    <property type="evidence" value="ECO:0007669"/>
    <property type="project" value="InterPro"/>
</dbReference>
<dbReference type="Gene3D" id="1.25.40.30">
    <property type="match status" value="1"/>
</dbReference>
<evidence type="ECO:0000313" key="3">
    <source>
        <dbReference type="Proteomes" id="UP001165082"/>
    </source>
</evidence>
<gene>
    <name evidence="2" type="ORF">TrRE_jg2063</name>
</gene>
<dbReference type="PANTHER" id="PTHR10292">
    <property type="entry name" value="CLATHRIN HEAVY CHAIN RELATED"/>
    <property type="match status" value="1"/>
</dbReference>
<dbReference type="Proteomes" id="UP001165082">
    <property type="component" value="Unassembled WGS sequence"/>
</dbReference>
<dbReference type="Gene3D" id="2.130.10.110">
    <property type="entry name" value="Clathrin heavy-chain terminal domain"/>
    <property type="match status" value="1"/>
</dbReference>
<dbReference type="InterPro" id="IPR016024">
    <property type="entry name" value="ARM-type_fold"/>
</dbReference>
<protein>
    <recommendedName>
        <fullName evidence="1">Clathrin heavy chain linker core motif domain-containing protein</fullName>
    </recommendedName>
</protein>
<dbReference type="GO" id="GO:0030132">
    <property type="term" value="C:clathrin coat of coated pit"/>
    <property type="evidence" value="ECO:0007669"/>
    <property type="project" value="InterPro"/>
</dbReference>
<feature type="domain" description="Clathrin heavy chain linker core motif" evidence="1">
    <location>
        <begin position="281"/>
        <end position="303"/>
    </location>
</feature>
<dbReference type="GO" id="GO:0006898">
    <property type="term" value="P:receptor-mediated endocytosis"/>
    <property type="evidence" value="ECO:0007669"/>
    <property type="project" value="TreeGrafter"/>
</dbReference>
<dbReference type="GO" id="GO:0032051">
    <property type="term" value="F:clathrin light chain binding"/>
    <property type="evidence" value="ECO:0007669"/>
    <property type="project" value="TreeGrafter"/>
</dbReference>
<dbReference type="Pfam" id="PF09268">
    <property type="entry name" value="Clathrin-link"/>
    <property type="match status" value="1"/>
</dbReference>
<evidence type="ECO:0000259" key="1">
    <source>
        <dbReference type="Pfam" id="PF09268"/>
    </source>
</evidence>
<dbReference type="Pfam" id="PF13838">
    <property type="entry name" value="Clathrin_H_link"/>
    <property type="match status" value="1"/>
</dbReference>
<dbReference type="GO" id="GO:0030130">
    <property type="term" value="C:clathrin coat of trans-Golgi network vesicle"/>
    <property type="evidence" value="ECO:0007669"/>
    <property type="project" value="InterPro"/>
</dbReference>
<keyword evidence="3" id="KW-1185">Reference proteome</keyword>
<name>A0A9W7A6B9_9STRA</name>
<dbReference type="GO" id="GO:0071439">
    <property type="term" value="C:clathrin complex"/>
    <property type="evidence" value="ECO:0007669"/>
    <property type="project" value="TreeGrafter"/>
</dbReference>
<sequence length="470" mass="51479">MSIIHFSEVLNLGELGVPTDAIKFGSCSMESDKWVVCCNEGQVSMCDLKNNGAVSRRPIQADAAMMNPSVSVLAVRSGQQLQIFNLELKAKMNSFSMGESVVFWRWIDKKTLAIITTSCVYHWACVEVDSKPFKVFDRHASLPSSMQIINYDVSDDGKWCLIGGIAAGANNTINGNMQLYSLEKKVSQPLTGHAAAFAKLKLPGRDDEAQVLVFHQQAPGIAFLISKMGYLYLFDMHTGFALYRARISQDTIFCTVPTTNGAILGLTARKGQLLSVSLNKETIIPYIISTLQNNDLALKLSGRLSLSGAEGLYKLELEKLLASGDITGAAKLAGSSGNALRTPEIIARFQQLPAQPGQPQPVFIYFSTLLESGPLNEHESIELTKPVLQQGRPQLLEKWLKEDKLACSEALGDLIMPQDVGMALSVYLRASCHSKAITCFAQRGEYAKIVAYSKQVSHTMDYQALLNQLV</sequence>
<dbReference type="InterPro" id="IPR016025">
    <property type="entry name" value="Clathrin_H-chain_N"/>
</dbReference>
<evidence type="ECO:0000313" key="2">
    <source>
        <dbReference type="EMBL" id="GMH66741.1"/>
    </source>
</evidence>
<comment type="caution">
    <text evidence="2">The sequence shown here is derived from an EMBL/GenBank/DDBJ whole genome shotgun (WGS) entry which is preliminary data.</text>
</comment>
<dbReference type="InterPro" id="IPR015348">
    <property type="entry name" value="Clathrin_H-chain_linker_core"/>
</dbReference>
<organism evidence="2 3">
    <name type="scientific">Triparma retinervis</name>
    <dbReference type="NCBI Taxonomy" id="2557542"/>
    <lineage>
        <taxon>Eukaryota</taxon>
        <taxon>Sar</taxon>
        <taxon>Stramenopiles</taxon>
        <taxon>Ochrophyta</taxon>
        <taxon>Bolidophyceae</taxon>
        <taxon>Parmales</taxon>
        <taxon>Triparmaceae</taxon>
        <taxon>Triparma</taxon>
    </lineage>
</organism>
<reference evidence="2" key="1">
    <citation type="submission" date="2022-07" db="EMBL/GenBank/DDBJ databases">
        <title>Genome analysis of Parmales, a sister group of diatoms, reveals the evolutionary specialization of diatoms from phago-mixotrophs to photoautotrophs.</title>
        <authorList>
            <person name="Ban H."/>
            <person name="Sato S."/>
            <person name="Yoshikawa S."/>
            <person name="Kazumasa Y."/>
            <person name="Nakamura Y."/>
            <person name="Ichinomiya M."/>
            <person name="Saitoh K."/>
            <person name="Sato N."/>
            <person name="Blanc-Mathieu R."/>
            <person name="Endo H."/>
            <person name="Kuwata A."/>
            <person name="Ogata H."/>
        </authorList>
    </citation>
    <scope>NUCLEOTIDE SEQUENCE</scope>
</reference>
<dbReference type="EMBL" id="BRXZ01001260">
    <property type="protein sequence ID" value="GMH66741.1"/>
    <property type="molecule type" value="Genomic_DNA"/>
</dbReference>
<dbReference type="InterPro" id="IPR012331">
    <property type="entry name" value="Clathrin_H-chain_linker"/>
</dbReference>
<dbReference type="SUPFAM" id="SSF50989">
    <property type="entry name" value="Clathrin heavy-chain terminal domain"/>
    <property type="match status" value="1"/>
</dbReference>
<dbReference type="OrthoDB" id="93868at2759"/>
<proteinExistence type="predicted"/>
<dbReference type="AlphaFoldDB" id="A0A9W7A6B9"/>
<dbReference type="SUPFAM" id="SSF48371">
    <property type="entry name" value="ARM repeat"/>
    <property type="match status" value="1"/>
</dbReference>
<dbReference type="PANTHER" id="PTHR10292:SF1">
    <property type="entry name" value="CLATHRIN HEAVY CHAIN"/>
    <property type="match status" value="1"/>
</dbReference>
<feature type="non-terminal residue" evidence="2">
    <location>
        <position position="470"/>
    </location>
</feature>
<accession>A0A9W7A6B9</accession>
<dbReference type="GO" id="GO:0005198">
    <property type="term" value="F:structural molecule activity"/>
    <property type="evidence" value="ECO:0007669"/>
    <property type="project" value="InterPro"/>
</dbReference>